<dbReference type="SUPFAM" id="SSF56024">
    <property type="entry name" value="Phospholipase D/nuclease"/>
    <property type="match status" value="1"/>
</dbReference>
<dbReference type="Proteomes" id="UP000187506">
    <property type="component" value="Chromosome"/>
</dbReference>
<proteinExistence type="predicted"/>
<name>A0AAC9PX79_9FLAO</name>
<dbReference type="KEGG" id="lvn:BWR22_09525"/>
<feature type="domain" description="Phospholipase D-like" evidence="1">
    <location>
        <begin position="27"/>
        <end position="152"/>
    </location>
</feature>
<evidence type="ECO:0000313" key="3">
    <source>
        <dbReference type="Proteomes" id="UP000187506"/>
    </source>
</evidence>
<dbReference type="RefSeq" id="WP_076733454.1">
    <property type="nucleotide sequence ID" value="NZ_CP019352.1"/>
</dbReference>
<dbReference type="Pfam" id="PF13091">
    <property type="entry name" value="PLDc_2"/>
    <property type="match status" value="1"/>
</dbReference>
<dbReference type="Gene3D" id="3.30.870.10">
    <property type="entry name" value="Endonuclease Chain A"/>
    <property type="match status" value="1"/>
</dbReference>
<sequence length="403" mass="46893">MSRTKLLHNTKKKNHLDYILNCFEVADEVWLATAFFKMSGLKLLLPAIKNHIEAKKPINIIIGQNFGLTEPQALRTIFNLFEKKRNANLFLDKAEEKIIVFHPKLFLFKNNDSGIIISGSANITKGGLTTNQEVSLVRKSKLSSKDWKAAIKYFKSITSKDNASLLNLMLINRYEDYYKKQLKARKDQKVTPDKRDSEYSFDYKNLKNRLKKYRTAKSKADFKQREKDYKEAKKLLNEIADGNRLTQNRFEEIIDALVGAAGQKALWKSGSLYRNRRFVYNSKNEFRGLVQFIKEHQNNLPNDVFTEAKALVENVHGARVNYITEIMMTFQPNRFANLNSNPITVLKKEAGVYFKAHSDSFSGQNYQDYCLLIEEICNELDLKNMLEVDSFFNEIYWLLKQEN</sequence>
<dbReference type="AlphaFoldDB" id="A0AAC9PX79"/>
<protein>
    <recommendedName>
        <fullName evidence="1">Phospholipase D-like domain-containing protein</fullName>
    </recommendedName>
</protein>
<accession>A0AAC9PX79</accession>
<dbReference type="InterPro" id="IPR025202">
    <property type="entry name" value="PLD-like_dom"/>
</dbReference>
<organism evidence="2 3">
    <name type="scientific">Lacinutrix venerupis</name>
    <dbReference type="NCBI Taxonomy" id="1486034"/>
    <lineage>
        <taxon>Bacteria</taxon>
        <taxon>Pseudomonadati</taxon>
        <taxon>Bacteroidota</taxon>
        <taxon>Flavobacteriia</taxon>
        <taxon>Flavobacteriales</taxon>
        <taxon>Flavobacteriaceae</taxon>
        <taxon>Lacinutrix</taxon>
    </lineage>
</organism>
<evidence type="ECO:0000259" key="1">
    <source>
        <dbReference type="Pfam" id="PF13091"/>
    </source>
</evidence>
<reference evidence="2 3" key="1">
    <citation type="submission" date="2017-01" db="EMBL/GenBank/DDBJ databases">
        <title>Complete genome of Lacinutrix venerupis DOK2-8 isolated from seawater in Dokdo.</title>
        <authorList>
            <person name="Chi W.-J."/>
            <person name="Kim J.H."/>
        </authorList>
    </citation>
    <scope>NUCLEOTIDE SEQUENCE [LARGE SCALE GENOMIC DNA]</scope>
    <source>
        <strain evidence="2 3">DOK2-8</strain>
    </source>
</reference>
<keyword evidence="3" id="KW-1185">Reference proteome</keyword>
<evidence type="ECO:0000313" key="2">
    <source>
        <dbReference type="EMBL" id="APY00548.1"/>
    </source>
</evidence>
<gene>
    <name evidence="2" type="ORF">BWR22_09525</name>
</gene>
<dbReference type="EMBL" id="CP019352">
    <property type="protein sequence ID" value="APY00548.1"/>
    <property type="molecule type" value="Genomic_DNA"/>
</dbReference>